<feature type="transmembrane region" description="Helical" evidence="1">
    <location>
        <begin position="6"/>
        <end position="27"/>
    </location>
</feature>
<name>A0A5S4GSR6_9ACTN</name>
<evidence type="ECO:0000313" key="2">
    <source>
        <dbReference type="EMBL" id="TMR35581.1"/>
    </source>
</evidence>
<dbReference type="AlphaFoldDB" id="A0A5S4GSR6"/>
<keyword evidence="1" id="KW-1133">Transmembrane helix</keyword>
<keyword evidence="1" id="KW-0812">Transmembrane</keyword>
<dbReference type="EMBL" id="VCKX01000032">
    <property type="protein sequence ID" value="TMR35581.1"/>
    <property type="molecule type" value="Genomic_DNA"/>
</dbReference>
<proteinExistence type="predicted"/>
<dbReference type="Proteomes" id="UP000306628">
    <property type="component" value="Unassembled WGS sequence"/>
</dbReference>
<gene>
    <name evidence="2" type="ORF">ETD85_13360</name>
</gene>
<keyword evidence="3" id="KW-1185">Reference proteome</keyword>
<accession>A0A5S4GSR6</accession>
<evidence type="ECO:0000313" key="3">
    <source>
        <dbReference type="Proteomes" id="UP000306628"/>
    </source>
</evidence>
<evidence type="ECO:0000256" key="1">
    <source>
        <dbReference type="SAM" id="Phobius"/>
    </source>
</evidence>
<reference evidence="2 3" key="1">
    <citation type="submission" date="2019-05" db="EMBL/GenBank/DDBJ databases">
        <title>Draft genome sequence of Nonomuraea zeae DSM 100528.</title>
        <authorList>
            <person name="Saricaoglu S."/>
            <person name="Isik K."/>
        </authorList>
    </citation>
    <scope>NUCLEOTIDE SEQUENCE [LARGE SCALE GENOMIC DNA]</scope>
    <source>
        <strain evidence="2 3">DSM 100528</strain>
    </source>
</reference>
<feature type="transmembrane region" description="Helical" evidence="1">
    <location>
        <begin position="71"/>
        <end position="92"/>
    </location>
</feature>
<protein>
    <recommendedName>
        <fullName evidence="4">PrsW family intramembrane metalloprotease</fullName>
    </recommendedName>
</protein>
<keyword evidence="1" id="KW-0472">Membrane</keyword>
<dbReference type="RefSeq" id="WP_138689997.1">
    <property type="nucleotide sequence ID" value="NZ_JBHSAZ010000081.1"/>
</dbReference>
<organism evidence="2 3">
    <name type="scientific">Nonomuraea zeae</name>
    <dbReference type="NCBI Taxonomy" id="1642303"/>
    <lineage>
        <taxon>Bacteria</taxon>
        <taxon>Bacillati</taxon>
        <taxon>Actinomycetota</taxon>
        <taxon>Actinomycetes</taxon>
        <taxon>Streptosporangiales</taxon>
        <taxon>Streptosporangiaceae</taxon>
        <taxon>Nonomuraea</taxon>
    </lineage>
</organism>
<evidence type="ECO:0008006" key="4">
    <source>
        <dbReference type="Google" id="ProtNLM"/>
    </source>
</evidence>
<feature type="transmembrane region" description="Helical" evidence="1">
    <location>
        <begin position="34"/>
        <end position="51"/>
    </location>
</feature>
<comment type="caution">
    <text evidence="2">The sequence shown here is derived from an EMBL/GenBank/DDBJ whole genome shotgun (WGS) entry which is preliminary data.</text>
</comment>
<sequence>MIKALFLQAGFHVAWSAVAGLGVGLLLRWRGPSRLLGLLPVALVCGAHAAHNFSVASRTDSVAGEVLAGPFVAVEPLLGLWPLLALVFAVWSDGRVLRRGKRADAGLLLPGERPGGMSALLVVGRYALIARPIA</sequence>